<dbReference type="EMBL" id="VSRR010013970">
    <property type="protein sequence ID" value="MPC56460.1"/>
    <property type="molecule type" value="Genomic_DNA"/>
</dbReference>
<comment type="caution">
    <text evidence="1">The sequence shown here is derived from an EMBL/GenBank/DDBJ whole genome shotgun (WGS) entry which is preliminary data.</text>
</comment>
<evidence type="ECO:0000313" key="2">
    <source>
        <dbReference type="Proteomes" id="UP000324222"/>
    </source>
</evidence>
<organism evidence="1 2">
    <name type="scientific">Portunus trituberculatus</name>
    <name type="common">Swimming crab</name>
    <name type="synonym">Neptunus trituberculatus</name>
    <dbReference type="NCBI Taxonomy" id="210409"/>
    <lineage>
        <taxon>Eukaryota</taxon>
        <taxon>Metazoa</taxon>
        <taxon>Ecdysozoa</taxon>
        <taxon>Arthropoda</taxon>
        <taxon>Crustacea</taxon>
        <taxon>Multicrustacea</taxon>
        <taxon>Malacostraca</taxon>
        <taxon>Eumalacostraca</taxon>
        <taxon>Eucarida</taxon>
        <taxon>Decapoda</taxon>
        <taxon>Pleocyemata</taxon>
        <taxon>Brachyura</taxon>
        <taxon>Eubrachyura</taxon>
        <taxon>Portunoidea</taxon>
        <taxon>Portunidae</taxon>
        <taxon>Portuninae</taxon>
        <taxon>Portunus</taxon>
    </lineage>
</organism>
<protein>
    <submittedName>
        <fullName evidence="1">Uncharacterized protein</fullName>
    </submittedName>
</protein>
<keyword evidence="2" id="KW-1185">Reference proteome</keyword>
<proteinExistence type="predicted"/>
<sequence>MDDCYELYMIFPLVKSLRETDACPCTRLGLRGCGGNEGGCVVLVHQVSRLHMVDGDGVQGAVPVYGDCFSCASEDTGGALVGWVGERRMDSIHTDEDVRAVSEILTDEVRCVSRRGDGGKRIDEPPFVDVHEEVIVSQQICSDDYLRDFPDVKGPIKRVTEAKVDLHCSLRVDKYLGAVGGVEVQDRRKVLLSSLGGENTNV</sequence>
<name>A0A5B7G881_PORTR</name>
<dbReference type="Proteomes" id="UP000324222">
    <property type="component" value="Unassembled WGS sequence"/>
</dbReference>
<dbReference type="AlphaFoldDB" id="A0A5B7G881"/>
<accession>A0A5B7G881</accession>
<gene>
    <name evidence="1" type="ORF">E2C01_050422</name>
</gene>
<evidence type="ECO:0000313" key="1">
    <source>
        <dbReference type="EMBL" id="MPC56460.1"/>
    </source>
</evidence>
<reference evidence="1 2" key="1">
    <citation type="submission" date="2019-05" db="EMBL/GenBank/DDBJ databases">
        <title>Another draft genome of Portunus trituberculatus and its Hox gene families provides insights of decapod evolution.</title>
        <authorList>
            <person name="Jeong J.-H."/>
            <person name="Song I."/>
            <person name="Kim S."/>
            <person name="Choi T."/>
            <person name="Kim D."/>
            <person name="Ryu S."/>
            <person name="Kim W."/>
        </authorList>
    </citation>
    <scope>NUCLEOTIDE SEQUENCE [LARGE SCALE GENOMIC DNA]</scope>
    <source>
        <tissue evidence="1">Muscle</tissue>
    </source>
</reference>